<comment type="subunit">
    <text evidence="3">Interacts with GyrB.</text>
</comment>
<dbReference type="SUPFAM" id="SSF57716">
    <property type="entry name" value="Glucocorticoid receptor-like (DNA-binding domain)"/>
    <property type="match status" value="1"/>
</dbReference>
<dbReference type="GO" id="GO:0008270">
    <property type="term" value="F:zinc ion binding"/>
    <property type="evidence" value="ECO:0007669"/>
    <property type="project" value="UniProtKB-UniRule"/>
</dbReference>
<dbReference type="InterPro" id="IPR013088">
    <property type="entry name" value="Znf_NHR/GATA"/>
</dbReference>
<dbReference type="Pfam" id="PF03884">
    <property type="entry name" value="YacG"/>
    <property type="match status" value="1"/>
</dbReference>
<feature type="binding site" evidence="3">
    <location>
        <position position="3"/>
    </location>
    <ligand>
        <name>Zn(2+)</name>
        <dbReference type="ChEBI" id="CHEBI:29105"/>
    </ligand>
</feature>
<dbReference type="AlphaFoldDB" id="A0A843YM38"/>
<dbReference type="RefSeq" id="WP_153217236.1">
    <property type="nucleotide sequence ID" value="NZ_WIBF01000013.1"/>
</dbReference>
<name>A0A843YM38_9RHOB</name>
<comment type="similarity">
    <text evidence="3">Belongs to the DNA gyrase inhibitor YacG family.</text>
</comment>
<protein>
    <recommendedName>
        <fullName evidence="3">DNA gyrase inhibitor YacG</fullName>
    </recommendedName>
</protein>
<comment type="caution">
    <text evidence="4">The sequence shown here is derived from an EMBL/GenBank/DDBJ whole genome shotgun (WGS) entry which is preliminary data.</text>
</comment>
<dbReference type="HAMAP" id="MF_00649">
    <property type="entry name" value="DNA_gyrase_inhibitor_YacG"/>
    <property type="match status" value="1"/>
</dbReference>
<evidence type="ECO:0000313" key="4">
    <source>
        <dbReference type="EMBL" id="MQQ10263.1"/>
    </source>
</evidence>
<accession>A0A843YM38</accession>
<keyword evidence="1 3" id="KW-0479">Metal-binding</keyword>
<evidence type="ECO:0000256" key="3">
    <source>
        <dbReference type="HAMAP-Rule" id="MF_00649"/>
    </source>
</evidence>
<dbReference type="Proteomes" id="UP000444174">
    <property type="component" value="Unassembled WGS sequence"/>
</dbReference>
<feature type="binding site" evidence="3">
    <location>
        <position position="6"/>
    </location>
    <ligand>
        <name>Zn(2+)</name>
        <dbReference type="ChEBI" id="CHEBI:29105"/>
    </ligand>
</feature>
<dbReference type="GO" id="GO:0006355">
    <property type="term" value="P:regulation of DNA-templated transcription"/>
    <property type="evidence" value="ECO:0007669"/>
    <property type="project" value="InterPro"/>
</dbReference>
<dbReference type="PANTHER" id="PTHR36150">
    <property type="entry name" value="DNA GYRASE INHIBITOR YACG"/>
    <property type="match status" value="1"/>
</dbReference>
<reference evidence="4 5" key="1">
    <citation type="submission" date="2019-10" db="EMBL/GenBank/DDBJ databases">
        <title>Epibacterium sp. nov., isolated from seawater.</title>
        <authorList>
            <person name="Zhang X."/>
            <person name="Li N."/>
        </authorList>
    </citation>
    <scope>NUCLEOTIDE SEQUENCE [LARGE SCALE GENOMIC DNA]</scope>
    <source>
        <strain evidence="4 5">SM1979</strain>
    </source>
</reference>
<comment type="function">
    <text evidence="3">Inhibits all the catalytic activities of DNA gyrase by preventing its interaction with DNA. Acts by binding directly to the C-terminal domain of GyrB, which probably disrupts DNA binding by the gyrase.</text>
</comment>
<evidence type="ECO:0000256" key="1">
    <source>
        <dbReference type="ARBA" id="ARBA00022723"/>
    </source>
</evidence>
<proteinExistence type="inferred from homology"/>
<keyword evidence="2 3" id="KW-0862">Zinc</keyword>
<gene>
    <name evidence="3 4" type="primary">yacG</name>
    <name evidence="4" type="ORF">GFB49_17480</name>
</gene>
<feature type="binding site" evidence="3">
    <location>
        <position position="18"/>
    </location>
    <ligand>
        <name>Zn(2+)</name>
        <dbReference type="ChEBI" id="CHEBI:29105"/>
    </ligand>
</feature>
<keyword evidence="5" id="KW-1185">Reference proteome</keyword>
<sequence>MSCPICAEPTVPAFRPFCSKRCADIDLGKWMNGAYAVPSQDPEDLLNLDEALENAEKTSPTKQS</sequence>
<comment type="cofactor">
    <cofactor evidence="3">
        <name>Zn(2+)</name>
        <dbReference type="ChEBI" id="CHEBI:29105"/>
    </cofactor>
    <text evidence="3">Binds 1 zinc ion.</text>
</comment>
<organism evidence="4 5">
    <name type="scientific">Tritonibacter litoralis</name>
    <dbReference type="NCBI Taxonomy" id="2662264"/>
    <lineage>
        <taxon>Bacteria</taxon>
        <taxon>Pseudomonadati</taxon>
        <taxon>Pseudomonadota</taxon>
        <taxon>Alphaproteobacteria</taxon>
        <taxon>Rhodobacterales</taxon>
        <taxon>Paracoccaceae</taxon>
        <taxon>Tritonibacter</taxon>
    </lineage>
</organism>
<evidence type="ECO:0000256" key="2">
    <source>
        <dbReference type="ARBA" id="ARBA00022833"/>
    </source>
</evidence>
<feature type="binding site" evidence="3">
    <location>
        <position position="22"/>
    </location>
    <ligand>
        <name>Zn(2+)</name>
        <dbReference type="ChEBI" id="CHEBI:29105"/>
    </ligand>
</feature>
<dbReference type="GO" id="GO:0008657">
    <property type="term" value="F:DNA topoisomerase type II (double strand cut, ATP-hydrolyzing) inhibitor activity"/>
    <property type="evidence" value="ECO:0007669"/>
    <property type="project" value="UniProtKB-UniRule"/>
</dbReference>
<dbReference type="Gene3D" id="3.30.50.10">
    <property type="entry name" value="Erythroid Transcription Factor GATA-1, subunit A"/>
    <property type="match status" value="1"/>
</dbReference>
<dbReference type="EMBL" id="WIBF01000013">
    <property type="protein sequence ID" value="MQQ10263.1"/>
    <property type="molecule type" value="Genomic_DNA"/>
</dbReference>
<dbReference type="InterPro" id="IPR005584">
    <property type="entry name" value="DNA_gyrase_inhibitor_YacG"/>
</dbReference>
<evidence type="ECO:0000313" key="5">
    <source>
        <dbReference type="Proteomes" id="UP000444174"/>
    </source>
</evidence>
<dbReference type="PANTHER" id="PTHR36150:SF1">
    <property type="entry name" value="DNA GYRASE INHIBITOR YACG"/>
    <property type="match status" value="1"/>
</dbReference>